<evidence type="ECO:0000256" key="1">
    <source>
        <dbReference type="ARBA" id="ARBA00022593"/>
    </source>
</evidence>
<evidence type="ECO:0000313" key="6">
    <source>
        <dbReference type="Proteomes" id="UP001303889"/>
    </source>
</evidence>
<evidence type="ECO:0000256" key="3">
    <source>
        <dbReference type="ARBA" id="ARBA00023140"/>
    </source>
</evidence>
<organism evidence="5 6">
    <name type="scientific">Staphylotrichum tortipilum</name>
    <dbReference type="NCBI Taxonomy" id="2831512"/>
    <lineage>
        <taxon>Eukaryota</taxon>
        <taxon>Fungi</taxon>
        <taxon>Dikarya</taxon>
        <taxon>Ascomycota</taxon>
        <taxon>Pezizomycotina</taxon>
        <taxon>Sordariomycetes</taxon>
        <taxon>Sordariomycetidae</taxon>
        <taxon>Sordariales</taxon>
        <taxon>Chaetomiaceae</taxon>
        <taxon>Staphylotrichum</taxon>
    </lineage>
</organism>
<dbReference type="AlphaFoldDB" id="A0AAN6MHB5"/>
<dbReference type="GO" id="GO:0016559">
    <property type="term" value="P:peroxisome fission"/>
    <property type="evidence" value="ECO:0007669"/>
    <property type="project" value="InterPro"/>
</dbReference>
<comment type="subcellular location">
    <subcellularLocation>
        <location evidence="4">Peroxisome membrane</location>
    </subcellularLocation>
</comment>
<protein>
    <submittedName>
        <fullName evidence="5">Peroxisomal biogenesis factor 11</fullName>
    </submittedName>
</protein>
<sequence length="261" mass="28820">MSEAVSMFHQFIKFGTDAYGLERLLRALQALTTLLLFSPPIRLLFTPLFLSPTLTPALTLLRKRLSTLRQPFRLFRFLDSFSAAWSIFSSSGDGGGSSGGAEQWMDFGSKAFTGVYMLLESLVFVDVALDVPGLAVWGSQERGAQLVVDGQRFWFLGLVCAVVRAGLRLRRGWGRKGKGGGEEEKRMKKAGEERWKVVRRMVADVLDLAIPGSVVGWVRLSPEMVGWCMLVSTILTGLEVWERCGREVAAAKEAAARAGRK</sequence>
<dbReference type="GO" id="GO:0005778">
    <property type="term" value="C:peroxisomal membrane"/>
    <property type="evidence" value="ECO:0007669"/>
    <property type="project" value="UniProtKB-SubCell"/>
</dbReference>
<keyword evidence="6" id="KW-1185">Reference proteome</keyword>
<keyword evidence="2" id="KW-0472">Membrane</keyword>
<dbReference type="Pfam" id="PF05648">
    <property type="entry name" value="PEX11"/>
    <property type="match status" value="1"/>
</dbReference>
<keyword evidence="3" id="KW-0576">Peroxisome</keyword>
<gene>
    <name evidence="5" type="ORF">C8A05DRAFT_35441</name>
</gene>
<reference evidence="5" key="1">
    <citation type="journal article" date="2023" name="Mol. Phylogenet. Evol.">
        <title>Genome-scale phylogeny and comparative genomics of the fungal order Sordariales.</title>
        <authorList>
            <person name="Hensen N."/>
            <person name="Bonometti L."/>
            <person name="Westerberg I."/>
            <person name="Brannstrom I.O."/>
            <person name="Guillou S."/>
            <person name="Cros-Aarteil S."/>
            <person name="Calhoun S."/>
            <person name="Haridas S."/>
            <person name="Kuo A."/>
            <person name="Mondo S."/>
            <person name="Pangilinan J."/>
            <person name="Riley R."/>
            <person name="LaButti K."/>
            <person name="Andreopoulos B."/>
            <person name="Lipzen A."/>
            <person name="Chen C."/>
            <person name="Yan M."/>
            <person name="Daum C."/>
            <person name="Ng V."/>
            <person name="Clum A."/>
            <person name="Steindorff A."/>
            <person name="Ohm R.A."/>
            <person name="Martin F."/>
            <person name="Silar P."/>
            <person name="Natvig D.O."/>
            <person name="Lalanne C."/>
            <person name="Gautier V."/>
            <person name="Ament-Velasquez S.L."/>
            <person name="Kruys A."/>
            <person name="Hutchinson M.I."/>
            <person name="Powell A.J."/>
            <person name="Barry K."/>
            <person name="Miller A.N."/>
            <person name="Grigoriev I.V."/>
            <person name="Debuchy R."/>
            <person name="Gladieux P."/>
            <person name="Hiltunen Thoren M."/>
            <person name="Johannesson H."/>
        </authorList>
    </citation>
    <scope>NUCLEOTIDE SEQUENCE</scope>
    <source>
        <strain evidence="5">CBS 103.79</strain>
    </source>
</reference>
<reference evidence="5" key="2">
    <citation type="submission" date="2023-05" db="EMBL/GenBank/DDBJ databases">
        <authorList>
            <consortium name="Lawrence Berkeley National Laboratory"/>
            <person name="Steindorff A."/>
            <person name="Hensen N."/>
            <person name="Bonometti L."/>
            <person name="Westerberg I."/>
            <person name="Brannstrom I.O."/>
            <person name="Guillou S."/>
            <person name="Cros-Aarteil S."/>
            <person name="Calhoun S."/>
            <person name="Haridas S."/>
            <person name="Kuo A."/>
            <person name="Mondo S."/>
            <person name="Pangilinan J."/>
            <person name="Riley R."/>
            <person name="Labutti K."/>
            <person name="Andreopoulos B."/>
            <person name="Lipzen A."/>
            <person name="Chen C."/>
            <person name="Yanf M."/>
            <person name="Daum C."/>
            <person name="Ng V."/>
            <person name="Clum A."/>
            <person name="Ohm R."/>
            <person name="Martin F."/>
            <person name="Silar P."/>
            <person name="Natvig D."/>
            <person name="Lalanne C."/>
            <person name="Gautier V."/>
            <person name="Ament-Velasquez S.L."/>
            <person name="Kruys A."/>
            <person name="Hutchinson M.I."/>
            <person name="Powell A.J."/>
            <person name="Barry K."/>
            <person name="Miller A.N."/>
            <person name="Grigoriev I.V."/>
            <person name="Debuchy R."/>
            <person name="Gladieux P."/>
            <person name="Thoren M.H."/>
            <person name="Johannesson H."/>
        </authorList>
    </citation>
    <scope>NUCLEOTIDE SEQUENCE</scope>
    <source>
        <strain evidence="5">CBS 103.79</strain>
    </source>
</reference>
<comment type="caution">
    <text evidence="5">The sequence shown here is derived from an EMBL/GenBank/DDBJ whole genome shotgun (WGS) entry which is preliminary data.</text>
</comment>
<name>A0AAN6MHB5_9PEZI</name>
<dbReference type="Proteomes" id="UP001303889">
    <property type="component" value="Unassembled WGS sequence"/>
</dbReference>
<dbReference type="InterPro" id="IPR008733">
    <property type="entry name" value="PEX11"/>
</dbReference>
<dbReference type="PANTHER" id="PTHR12652:SF23">
    <property type="entry name" value="MICROBODY (PEROXISOME) PROLIFERATION PROTEIN PEROXIN 11B (EUROFUNG)"/>
    <property type="match status" value="1"/>
</dbReference>
<dbReference type="EMBL" id="MU855627">
    <property type="protein sequence ID" value="KAK3900892.1"/>
    <property type="molecule type" value="Genomic_DNA"/>
</dbReference>
<accession>A0AAN6MHB5</accession>
<evidence type="ECO:0000256" key="2">
    <source>
        <dbReference type="ARBA" id="ARBA00023136"/>
    </source>
</evidence>
<evidence type="ECO:0000313" key="5">
    <source>
        <dbReference type="EMBL" id="KAK3900892.1"/>
    </source>
</evidence>
<proteinExistence type="predicted"/>
<dbReference type="PANTHER" id="PTHR12652">
    <property type="entry name" value="PEROXISOMAL BIOGENESIS FACTOR 11"/>
    <property type="match status" value="1"/>
</dbReference>
<keyword evidence="1" id="KW-0962">Peroxisome biogenesis</keyword>
<evidence type="ECO:0000256" key="4">
    <source>
        <dbReference type="ARBA" id="ARBA00046271"/>
    </source>
</evidence>